<feature type="non-terminal residue" evidence="1">
    <location>
        <position position="1"/>
    </location>
</feature>
<dbReference type="AlphaFoldDB" id="A0ABD0QXR1"/>
<dbReference type="Proteomes" id="UP001529510">
    <property type="component" value="Unassembled WGS sequence"/>
</dbReference>
<dbReference type="EMBL" id="JAMKFB020000006">
    <property type="protein sequence ID" value="KAL0190555.1"/>
    <property type="molecule type" value="Genomic_DNA"/>
</dbReference>
<evidence type="ECO:0000313" key="2">
    <source>
        <dbReference type="Proteomes" id="UP001529510"/>
    </source>
</evidence>
<evidence type="ECO:0000313" key="1">
    <source>
        <dbReference type="EMBL" id="KAL0190555.1"/>
    </source>
</evidence>
<organism evidence="1 2">
    <name type="scientific">Cirrhinus mrigala</name>
    <name type="common">Mrigala</name>
    <dbReference type="NCBI Taxonomy" id="683832"/>
    <lineage>
        <taxon>Eukaryota</taxon>
        <taxon>Metazoa</taxon>
        <taxon>Chordata</taxon>
        <taxon>Craniata</taxon>
        <taxon>Vertebrata</taxon>
        <taxon>Euteleostomi</taxon>
        <taxon>Actinopterygii</taxon>
        <taxon>Neopterygii</taxon>
        <taxon>Teleostei</taxon>
        <taxon>Ostariophysi</taxon>
        <taxon>Cypriniformes</taxon>
        <taxon>Cyprinidae</taxon>
        <taxon>Labeoninae</taxon>
        <taxon>Labeonini</taxon>
        <taxon>Cirrhinus</taxon>
    </lineage>
</organism>
<reference evidence="1 2" key="1">
    <citation type="submission" date="2024-05" db="EMBL/GenBank/DDBJ databases">
        <title>Genome sequencing and assembly of Indian major carp, Cirrhinus mrigala (Hamilton, 1822).</title>
        <authorList>
            <person name="Mohindra V."/>
            <person name="Chowdhury L.M."/>
            <person name="Lal K."/>
            <person name="Jena J.K."/>
        </authorList>
    </citation>
    <scope>NUCLEOTIDE SEQUENCE [LARGE SCALE GENOMIC DNA]</scope>
    <source>
        <strain evidence="1">CM1030</strain>
        <tissue evidence="1">Blood</tissue>
    </source>
</reference>
<keyword evidence="2" id="KW-1185">Reference proteome</keyword>
<comment type="caution">
    <text evidence="1">The sequence shown here is derived from an EMBL/GenBank/DDBJ whole genome shotgun (WGS) entry which is preliminary data.</text>
</comment>
<proteinExistence type="predicted"/>
<gene>
    <name evidence="1" type="ORF">M9458_013253</name>
</gene>
<name>A0ABD0QXR1_CIRMR</name>
<sequence length="113" mass="12917">VQELGSFIENTEIGLAKTVTDGDYGKLVDIMGHLMAIRDRQLSTEQHFKPLKATSNLLRTYSQQLPEHVYILLEALPEKWKNLKKVAFTVKHEVAPLQANEVAVIRRKCVQFE</sequence>
<protein>
    <submittedName>
        <fullName evidence="1">Uncharacterized protein</fullName>
    </submittedName>
</protein>
<accession>A0ABD0QXR1</accession>
<feature type="non-terminal residue" evidence="1">
    <location>
        <position position="113"/>
    </location>
</feature>